<dbReference type="InterPro" id="IPR050300">
    <property type="entry name" value="GDXG_lipolytic_enzyme"/>
</dbReference>
<dbReference type="GO" id="GO:0008236">
    <property type="term" value="F:serine-type peptidase activity"/>
    <property type="evidence" value="ECO:0007669"/>
    <property type="project" value="InterPro"/>
</dbReference>
<evidence type="ECO:0000259" key="2">
    <source>
        <dbReference type="Pfam" id="PF00326"/>
    </source>
</evidence>
<reference evidence="4" key="1">
    <citation type="submission" date="2016-10" db="EMBL/GenBank/DDBJ databases">
        <authorList>
            <person name="Varghese N."/>
            <person name="Submissions S."/>
        </authorList>
    </citation>
    <scope>NUCLEOTIDE SEQUENCE [LARGE SCALE GENOMIC DNA]</scope>
    <source>
        <strain evidence="4">DSM 22530</strain>
    </source>
</reference>
<dbReference type="InterPro" id="IPR001375">
    <property type="entry name" value="Peptidase_S9_cat"/>
</dbReference>
<dbReference type="SUPFAM" id="SSF53474">
    <property type="entry name" value="alpha/beta-Hydrolases"/>
    <property type="match status" value="1"/>
</dbReference>
<dbReference type="InterPro" id="IPR029058">
    <property type="entry name" value="AB_hydrolase_fold"/>
</dbReference>
<dbReference type="RefSeq" id="WP_090080168.1">
    <property type="nucleotide sequence ID" value="NZ_FOMR01000001.1"/>
</dbReference>
<dbReference type="PANTHER" id="PTHR48081:SF3">
    <property type="entry name" value="ALPHA_BETA HYDROLASE FOLD-3 DOMAIN-CONTAINING PROTEIN"/>
    <property type="match status" value="1"/>
</dbReference>
<feature type="domain" description="Peptidase S9 prolyl oligopeptidase catalytic" evidence="2">
    <location>
        <begin position="97"/>
        <end position="194"/>
    </location>
</feature>
<keyword evidence="4" id="KW-1185">Reference proteome</keyword>
<protein>
    <submittedName>
        <fullName evidence="3">Prolyl oligopeptidase family protein</fullName>
    </submittedName>
</protein>
<dbReference type="EMBL" id="FOMR01000001">
    <property type="protein sequence ID" value="SFD41531.1"/>
    <property type="molecule type" value="Genomic_DNA"/>
</dbReference>
<evidence type="ECO:0000313" key="4">
    <source>
        <dbReference type="Proteomes" id="UP000199474"/>
    </source>
</evidence>
<organism evidence="3 4">
    <name type="scientific">Lentibacillus persicus</name>
    <dbReference type="NCBI Taxonomy" id="640948"/>
    <lineage>
        <taxon>Bacteria</taxon>
        <taxon>Bacillati</taxon>
        <taxon>Bacillota</taxon>
        <taxon>Bacilli</taxon>
        <taxon>Bacillales</taxon>
        <taxon>Bacillaceae</taxon>
        <taxon>Lentibacillus</taxon>
    </lineage>
</organism>
<dbReference type="Pfam" id="PF00326">
    <property type="entry name" value="Peptidase_S9"/>
    <property type="match status" value="1"/>
</dbReference>
<dbReference type="AlphaFoldDB" id="A0A1I1S4T2"/>
<sequence>MPYCPSYADKIAVTGSSAGGYLALLSGTMPVKPKAIVSFYGYGSIYGDWYTKPSPHFLKMTNVPENLAKQLIQAKTISEAPIQRRYGIYLYCRQQGKWIDYVTSWDAKFDKAKLSAYSPVDNIEADFPATLLLHGDADKDVPYQESVNMQKALSNAGITTELITIPNGEHSFDANMENPAVIKAFDHVISFLKANL</sequence>
<gene>
    <name evidence="3" type="ORF">SAMN05216238_101236</name>
</gene>
<evidence type="ECO:0000313" key="3">
    <source>
        <dbReference type="EMBL" id="SFD41531.1"/>
    </source>
</evidence>
<dbReference type="PANTHER" id="PTHR48081">
    <property type="entry name" value="AB HYDROLASE SUPERFAMILY PROTEIN C4A8.06C"/>
    <property type="match status" value="1"/>
</dbReference>
<dbReference type="Gene3D" id="3.40.50.1820">
    <property type="entry name" value="alpha/beta hydrolase"/>
    <property type="match status" value="1"/>
</dbReference>
<dbReference type="GO" id="GO:0006508">
    <property type="term" value="P:proteolysis"/>
    <property type="evidence" value="ECO:0007669"/>
    <property type="project" value="InterPro"/>
</dbReference>
<accession>A0A1I1S4T2</accession>
<evidence type="ECO:0000256" key="1">
    <source>
        <dbReference type="ARBA" id="ARBA00022801"/>
    </source>
</evidence>
<keyword evidence="1" id="KW-0378">Hydrolase</keyword>
<proteinExistence type="predicted"/>
<dbReference type="STRING" id="640948.SAMN05216238_101236"/>
<dbReference type="OrthoDB" id="9815425at2"/>
<name>A0A1I1S4T2_9BACI</name>
<dbReference type="Proteomes" id="UP000199474">
    <property type="component" value="Unassembled WGS sequence"/>
</dbReference>